<dbReference type="EMBL" id="LMWN01000063">
    <property type="protein sequence ID" value="KUM99486.1"/>
    <property type="molecule type" value="Genomic_DNA"/>
</dbReference>
<reference evidence="1 2" key="1">
    <citation type="submission" date="2015-10" db="EMBL/GenBank/DDBJ databases">
        <title>Draft genome sequence of Streptomyces yokosukanensis DSM 40224, type strain for the species Streptomyces yokosukanensis.</title>
        <authorList>
            <person name="Ruckert C."/>
            <person name="Winkler A."/>
            <person name="Kalinowski J."/>
            <person name="Kampfer P."/>
            <person name="Glaeser S."/>
        </authorList>
    </citation>
    <scope>NUCLEOTIDE SEQUENCE [LARGE SCALE GENOMIC DNA]</scope>
    <source>
        <strain evidence="1 2">DSM 40224</strain>
    </source>
</reference>
<name>A0A124HE37_9ACTN</name>
<organism evidence="1 2">
    <name type="scientific">Streptomyces yokosukanensis</name>
    <dbReference type="NCBI Taxonomy" id="67386"/>
    <lineage>
        <taxon>Bacteria</taxon>
        <taxon>Bacillati</taxon>
        <taxon>Actinomycetota</taxon>
        <taxon>Actinomycetes</taxon>
        <taxon>Kitasatosporales</taxon>
        <taxon>Streptomycetaceae</taxon>
        <taxon>Streptomyces</taxon>
    </lineage>
</organism>
<proteinExistence type="predicted"/>
<protein>
    <submittedName>
        <fullName evidence="1">Uncharacterized protein</fullName>
    </submittedName>
</protein>
<accession>A0A124HE37</accession>
<dbReference type="OrthoDB" id="4255520at2"/>
<evidence type="ECO:0000313" key="2">
    <source>
        <dbReference type="Proteomes" id="UP000053127"/>
    </source>
</evidence>
<sequence>MGGAPVMVQPPSPDGGRQVTIGGEFVGIAYHLLDVVELLRRTGLPETDTTVDDPILIEWRGGGPQAWTAAK</sequence>
<keyword evidence="2" id="KW-1185">Reference proteome</keyword>
<dbReference type="AlphaFoldDB" id="A0A124HE37"/>
<gene>
    <name evidence="1" type="ORF">AQI95_38890</name>
</gene>
<evidence type="ECO:0000313" key="1">
    <source>
        <dbReference type="EMBL" id="KUM99486.1"/>
    </source>
</evidence>
<comment type="caution">
    <text evidence="1">The sequence shown here is derived from an EMBL/GenBank/DDBJ whole genome shotgun (WGS) entry which is preliminary data.</text>
</comment>
<dbReference type="Proteomes" id="UP000053127">
    <property type="component" value="Unassembled WGS sequence"/>
</dbReference>